<dbReference type="InterPro" id="IPR032109">
    <property type="entry name" value="Big_3_5"/>
</dbReference>
<dbReference type="EMBL" id="SDWW01000045">
    <property type="protein sequence ID" value="RYV49986.1"/>
    <property type="molecule type" value="Genomic_DNA"/>
</dbReference>
<evidence type="ECO:0000259" key="2">
    <source>
        <dbReference type="Pfam" id="PF16640"/>
    </source>
</evidence>
<evidence type="ECO:0000313" key="3">
    <source>
        <dbReference type="EMBL" id="RYV49986.1"/>
    </source>
</evidence>
<accession>A0A4Q5MWN0</accession>
<proteinExistence type="predicted"/>
<dbReference type="RefSeq" id="WP_130103685.1">
    <property type="nucleotide sequence ID" value="NZ_SDWW01000045.1"/>
</dbReference>
<dbReference type="Gene3D" id="2.60.40.10">
    <property type="entry name" value="Immunoglobulins"/>
    <property type="match status" value="2"/>
</dbReference>
<dbReference type="Pfam" id="PF16640">
    <property type="entry name" value="Big_3_5"/>
    <property type="match status" value="2"/>
</dbReference>
<comment type="caution">
    <text evidence="3">The sequence shown here is derived from an EMBL/GenBank/DDBJ whole genome shotgun (WGS) entry which is preliminary data.</text>
</comment>
<dbReference type="AlphaFoldDB" id="A0A4Q5MWN0"/>
<keyword evidence="1" id="KW-0732">Signal</keyword>
<dbReference type="GO" id="GO:0005975">
    <property type="term" value="P:carbohydrate metabolic process"/>
    <property type="evidence" value="ECO:0007669"/>
    <property type="project" value="UniProtKB-ARBA"/>
</dbReference>
<feature type="chain" id="PRO_5020777336" evidence="1">
    <location>
        <begin position="31"/>
        <end position="544"/>
    </location>
</feature>
<keyword evidence="4" id="KW-1185">Reference proteome</keyword>
<gene>
    <name evidence="3" type="ORF">EUA98_15960</name>
</gene>
<dbReference type="InterPro" id="IPR013783">
    <property type="entry name" value="Ig-like_fold"/>
</dbReference>
<feature type="signal peptide" evidence="1">
    <location>
        <begin position="1"/>
        <end position="30"/>
    </location>
</feature>
<organism evidence="3 4">
    <name type="scientific">Pengzhenrongella frigida</name>
    <dbReference type="NCBI Taxonomy" id="1259133"/>
    <lineage>
        <taxon>Bacteria</taxon>
        <taxon>Bacillati</taxon>
        <taxon>Actinomycetota</taxon>
        <taxon>Actinomycetes</taxon>
        <taxon>Micrococcales</taxon>
        <taxon>Pengzhenrongella</taxon>
    </lineage>
</organism>
<reference evidence="3 4" key="1">
    <citation type="submission" date="2019-01" db="EMBL/GenBank/DDBJ databases">
        <title>Novel species of Cellulomonas.</title>
        <authorList>
            <person name="Liu Q."/>
            <person name="Xin Y.-H."/>
        </authorList>
    </citation>
    <scope>NUCLEOTIDE SEQUENCE [LARGE SCALE GENOMIC DNA]</scope>
    <source>
        <strain evidence="3 4">HLT2-17</strain>
    </source>
</reference>
<feature type="domain" description="Bacterial Ig-like" evidence="2">
    <location>
        <begin position="299"/>
        <end position="375"/>
    </location>
</feature>
<evidence type="ECO:0000256" key="1">
    <source>
        <dbReference type="SAM" id="SignalP"/>
    </source>
</evidence>
<protein>
    <submittedName>
        <fullName evidence="3">Ig-like domain repeat protein</fullName>
    </submittedName>
</protein>
<dbReference type="OrthoDB" id="4823000at2"/>
<feature type="domain" description="Bacterial Ig-like" evidence="2">
    <location>
        <begin position="195"/>
        <end position="279"/>
    </location>
</feature>
<sequence length="544" mass="53530">MRILKPLAALAASSLLLTGLAVATAGSASAADDGPLLPGNIYLFNSKTVSLNNATNANIVTSGTNLTRPWSTIAVDQVCPAGTTQNFTRVRIPQVGVNPISWDEVQFNATSTELDALGRSYNSTNSNPMTSAKVAAYVLAQGGTATLPLAFVCADPMAVATGYFESTLTVVGNTSAGTWSVPTPPAILAGTTVGLTASASSVESGSPVTLTAAVAPAAATGTVEFFAGAASLGSAPVAAGSAALTTSTLPVGTPSITAVYSGDANNGASTSAPVVVTVTAVAARSTTTVLAVSAVTGFANASITLTPTVTASLGAADGTVTFKDGATTLGSVPCVAGVAAPLTTNALAAGVHNLVAEFVGSGPYTNSTSAVVEATYENEGAVDLQTVVVTIPQGSITITTPYTEGAPLELSEAVLDPTDSTYSASAPFENIVITDTRAGQLGFTASVMSGAFTNGSGGSFSGKHAGLTGVAATQVAGNALLATQVTPTQNAPFTVGLATPKVFATHAAGTTNGTAHLAGTFGIDQVPSSVTTGLYTATVTFTAV</sequence>
<evidence type="ECO:0000313" key="4">
    <source>
        <dbReference type="Proteomes" id="UP000293764"/>
    </source>
</evidence>
<name>A0A4Q5MWN0_9MICO</name>
<dbReference type="Proteomes" id="UP000293764">
    <property type="component" value="Unassembled WGS sequence"/>
</dbReference>